<name>A0A1B3SKL3_9MOLU</name>
<comment type="subcellular location">
    <subcellularLocation>
        <location evidence="1">Cell envelope</location>
    </subcellularLocation>
</comment>
<dbReference type="GO" id="GO:0030313">
    <property type="term" value="C:cell envelope"/>
    <property type="evidence" value="ECO:0007669"/>
    <property type="project" value="UniProtKB-SubCell"/>
</dbReference>
<proteinExistence type="inferred from homology"/>
<feature type="chain" id="PRO_5008554028" evidence="5">
    <location>
        <begin position="28"/>
        <end position="767"/>
    </location>
</feature>
<evidence type="ECO:0000256" key="4">
    <source>
        <dbReference type="ARBA" id="ARBA00022729"/>
    </source>
</evidence>
<evidence type="ECO:0000256" key="1">
    <source>
        <dbReference type="ARBA" id="ARBA00004196"/>
    </source>
</evidence>
<dbReference type="Proteomes" id="UP000094378">
    <property type="component" value="Chromosome"/>
</dbReference>
<dbReference type="STRING" id="216938.SHELI_v1c05050"/>
<protein>
    <submittedName>
        <fullName evidence="7">Oligopeptide ABC transporter substrate-binding protein</fullName>
    </submittedName>
</protein>
<sequence length="767" mass="85536">MAITSKRLLSALSAISAVGLTASSVVACGTFDLSKIINRVRSDEEYFTTYQYPVESWNSSYTFKAEDHKVLANTNATALGVDEYGRVYGDIFAPNPDLSKSQVGESSDGGKTWKYSVRKNISWYKSDGTKAGDIKASDFEKAAEYILRAKTTGSQLVSLWSSFIVGAREIYLYLSNYNSVQGSKGDGSWTDAKAAIKKGFSYKTGTGSDEKVVEVKAVEAGFGLIIGDDNTVTYKLTKAAPYFESLLCYAVFSPLYVPEGEVKDVDKRADFTKGYYSGAYLPKINDGNQIVLEKNENYWFKDMVSIKKITYVNASGGTSSKGRELFESGETSGFLVNNDDSQGWNRYVGSDIEKPVFDYVYDAPTSDALASFVLFFNMYHSDIDGGEDTKKERAVKASKLLQNQLARLLISTGIDRSVFVKYFSEKFDGGSTTSKMLRNVYTAPGVAADDTGKDFSSYVEDAVKELANVKANDGSSSINLSDGQDPLLGKAKLYSGKEQSALMEELRTWMKAQGILSDSQSYFELHLLQNPDQNQSLNPKINQMFERFNQIQNNPIHLVAVDAASKEDYQAKTNKGEFDLDISGWSPDYADPGTFLNTLRVEGDMNTYTGSAKIMEVLNDKGNKNYSALHTDVSDDFVKDYQEFDKNVAKTDSTTTDNKVERFKEFAQQEASYMYKDFFMMPFYIRSAPKNYSVSYVVPYSTNYAWSYGIAGFKDWSKQLSSHIVSTVEAEAQKQRVKDYVASFKNDSNMKKDDVNERNHILFAPQK</sequence>
<evidence type="ECO:0000256" key="3">
    <source>
        <dbReference type="ARBA" id="ARBA00022448"/>
    </source>
</evidence>
<keyword evidence="3" id="KW-0813">Transport</keyword>
<evidence type="ECO:0000313" key="8">
    <source>
        <dbReference type="Proteomes" id="UP000094378"/>
    </source>
</evidence>
<dbReference type="Gene3D" id="3.40.190.10">
    <property type="entry name" value="Periplasmic binding protein-like II"/>
    <property type="match status" value="1"/>
</dbReference>
<dbReference type="PANTHER" id="PTHR30290:SF10">
    <property type="entry name" value="PERIPLASMIC OLIGOPEPTIDE-BINDING PROTEIN-RELATED"/>
    <property type="match status" value="1"/>
</dbReference>
<dbReference type="SUPFAM" id="SSF53850">
    <property type="entry name" value="Periplasmic binding protein-like II"/>
    <property type="match status" value="1"/>
</dbReference>
<organism evidence="7 8">
    <name type="scientific">Spiroplasma helicoides</name>
    <dbReference type="NCBI Taxonomy" id="216938"/>
    <lineage>
        <taxon>Bacteria</taxon>
        <taxon>Bacillati</taxon>
        <taxon>Mycoplasmatota</taxon>
        <taxon>Mollicutes</taxon>
        <taxon>Entomoplasmatales</taxon>
        <taxon>Spiroplasmataceae</taxon>
        <taxon>Spiroplasma</taxon>
    </lineage>
</organism>
<reference evidence="7 8" key="1">
    <citation type="submission" date="2016-08" db="EMBL/GenBank/DDBJ databases">
        <title>Complete genome sequence of Spiroplasma helicoides TABS-2 (DSM 22551).</title>
        <authorList>
            <person name="Shen W.-Y."/>
            <person name="Lo W.-S."/>
            <person name="Lai Y.-C."/>
            <person name="Kuo C.-H."/>
        </authorList>
    </citation>
    <scope>NUCLEOTIDE SEQUENCE [LARGE SCALE GENOMIC DNA]</scope>
    <source>
        <strain evidence="7 8">TABS-2</strain>
    </source>
</reference>
<dbReference type="KEGG" id="shj:SHELI_v1c05050"/>
<dbReference type="OrthoDB" id="9801912at2"/>
<evidence type="ECO:0000256" key="5">
    <source>
        <dbReference type="SAM" id="SignalP"/>
    </source>
</evidence>
<dbReference type="EMBL" id="CP017015">
    <property type="protein sequence ID" value="AOG60456.1"/>
    <property type="molecule type" value="Genomic_DNA"/>
</dbReference>
<dbReference type="InterPro" id="IPR000914">
    <property type="entry name" value="SBP_5_dom"/>
</dbReference>
<dbReference type="AlphaFoldDB" id="A0A1B3SKL3"/>
<dbReference type="Gene3D" id="3.90.76.10">
    <property type="entry name" value="Dipeptide-binding Protein, Domain 1"/>
    <property type="match status" value="1"/>
</dbReference>
<dbReference type="PANTHER" id="PTHR30290">
    <property type="entry name" value="PERIPLASMIC BINDING COMPONENT OF ABC TRANSPORTER"/>
    <property type="match status" value="1"/>
</dbReference>
<comment type="similarity">
    <text evidence="2">Belongs to the bacterial solute-binding protein 5 family.</text>
</comment>
<dbReference type="GO" id="GO:1904680">
    <property type="term" value="F:peptide transmembrane transporter activity"/>
    <property type="evidence" value="ECO:0007669"/>
    <property type="project" value="TreeGrafter"/>
</dbReference>
<accession>A0A1B3SKL3</accession>
<dbReference type="InterPro" id="IPR039424">
    <property type="entry name" value="SBP_5"/>
</dbReference>
<evidence type="ECO:0000313" key="7">
    <source>
        <dbReference type="EMBL" id="AOG60456.1"/>
    </source>
</evidence>
<dbReference type="RefSeq" id="WP_069116408.1">
    <property type="nucleotide sequence ID" value="NZ_CP017015.1"/>
</dbReference>
<keyword evidence="8" id="KW-1185">Reference proteome</keyword>
<gene>
    <name evidence="7" type="primary">oppA</name>
    <name evidence="7" type="ORF">SHELI_v1c05050</name>
</gene>
<evidence type="ECO:0000256" key="2">
    <source>
        <dbReference type="ARBA" id="ARBA00005695"/>
    </source>
</evidence>
<keyword evidence="4 5" id="KW-0732">Signal</keyword>
<feature type="domain" description="Solute-binding protein family 5" evidence="6">
    <location>
        <begin position="94"/>
        <end position="604"/>
    </location>
</feature>
<dbReference type="GO" id="GO:0015833">
    <property type="term" value="P:peptide transport"/>
    <property type="evidence" value="ECO:0007669"/>
    <property type="project" value="TreeGrafter"/>
</dbReference>
<dbReference type="PROSITE" id="PS51257">
    <property type="entry name" value="PROKAR_LIPOPROTEIN"/>
    <property type="match status" value="1"/>
</dbReference>
<evidence type="ECO:0000259" key="6">
    <source>
        <dbReference type="Pfam" id="PF00496"/>
    </source>
</evidence>
<dbReference type="Gene3D" id="3.10.105.10">
    <property type="entry name" value="Dipeptide-binding Protein, Domain 3"/>
    <property type="match status" value="1"/>
</dbReference>
<feature type="signal peptide" evidence="5">
    <location>
        <begin position="1"/>
        <end position="27"/>
    </location>
</feature>
<dbReference type="Pfam" id="PF00496">
    <property type="entry name" value="SBP_bac_5"/>
    <property type="match status" value="1"/>
</dbReference>